<dbReference type="RefSeq" id="WP_099832131.1">
    <property type="nucleotide sequence ID" value="NZ_CP023740.1"/>
</dbReference>
<dbReference type="EMBL" id="CP023740">
    <property type="protein sequence ID" value="ATQ71001.1"/>
    <property type="molecule type" value="Genomic_DNA"/>
</dbReference>
<accession>A0A2D2D7J9</accession>
<name>A0A2D2D7J9_METT3</name>
<proteinExistence type="predicted"/>
<evidence type="ECO:0000313" key="2">
    <source>
        <dbReference type="Proteomes" id="UP000230709"/>
    </source>
</evidence>
<dbReference type="SUPFAM" id="SSF102114">
    <property type="entry name" value="Radical SAM enzymes"/>
    <property type="match status" value="1"/>
</dbReference>
<gene>
    <name evidence="1" type="ORF">CQW49_23985</name>
</gene>
<evidence type="ECO:0000313" key="1">
    <source>
        <dbReference type="EMBL" id="ATQ71001.1"/>
    </source>
</evidence>
<dbReference type="AlphaFoldDB" id="A0A2D2D7J9"/>
<organism evidence="1 2">
    <name type="scientific">Methylosinus trichosporium (strain ATCC 35070 / NCIMB 11131 / UNIQEM 75 / OB3b)</name>
    <dbReference type="NCBI Taxonomy" id="595536"/>
    <lineage>
        <taxon>Bacteria</taxon>
        <taxon>Pseudomonadati</taxon>
        <taxon>Pseudomonadota</taxon>
        <taxon>Alphaproteobacteria</taxon>
        <taxon>Hyphomicrobiales</taxon>
        <taxon>Methylocystaceae</taxon>
        <taxon>Methylosinus</taxon>
    </lineage>
</organism>
<geneLocation type="plasmid" evidence="2">
    <name>pob3b3</name>
</geneLocation>
<reference evidence="2" key="1">
    <citation type="submission" date="2017-10" db="EMBL/GenBank/DDBJ databases">
        <title>Completed PacBio SMRT sequence of Methylosinus trichosporium OB3b reveals presence of a third large plasmid.</title>
        <authorList>
            <person name="Charles T.C."/>
            <person name="Lynch M.D.J."/>
            <person name="Heil J.R."/>
            <person name="Cheng J."/>
        </authorList>
    </citation>
    <scope>NUCLEOTIDE SEQUENCE [LARGE SCALE GENOMIC DNA]</scope>
    <source>
        <strain evidence="2">OB3b</strain>
        <plasmid evidence="2">pob3b3</plasmid>
    </source>
</reference>
<dbReference type="InterPro" id="IPR058240">
    <property type="entry name" value="rSAM_sf"/>
</dbReference>
<sequence>MTSIARPARRMLVHAKLFPCAHSCKYCLMGDKKLTRMTSERFLRLVERLLEWELEQAGEIYISYVLNYTSDYDRKTLGLVRDLELKFPRSYPTLSGITLGGLRWRARAELREWLLERQAFGCRTAHASLAGIGGVHDAWNGRAGNFDLIMSTLEIAGDIGMALGARLFVARSTLPHLRALDDMLNQLPKHDGDWRYALPFFYFGWGVRHEEERIDEKIRDALPAWMEPLIRESTREGVWRSEREWIDLVRGGRFAAREPQLILNVNDGNIEQLENMSCDEIVAEYDARTRAAYAVIPALNELCERYGDRDGTKIYPLQRCIEMKWLDLHLAEHPTDFERPLTHLQMGN</sequence>
<evidence type="ECO:0008006" key="3">
    <source>
        <dbReference type="Google" id="ProtNLM"/>
    </source>
</evidence>
<keyword evidence="2" id="KW-1185">Reference proteome</keyword>
<protein>
    <recommendedName>
        <fullName evidence="3">Radical SAM protein</fullName>
    </recommendedName>
</protein>
<dbReference type="STRING" id="595536.GCA_000178815_00127"/>
<keyword evidence="1" id="KW-0614">Plasmid</keyword>
<dbReference type="KEGG" id="mtw:CQW49_23985"/>
<dbReference type="Proteomes" id="UP000230709">
    <property type="component" value="Plasmid pOB3b3"/>
</dbReference>